<evidence type="ECO:0000313" key="3">
    <source>
        <dbReference type="EMBL" id="KAF2880657.1"/>
    </source>
</evidence>
<reference evidence="3" key="1">
    <citation type="submission" date="2019-08" db="EMBL/GenBank/DDBJ databases">
        <title>The genome of the North American firefly Photinus pyralis.</title>
        <authorList>
            <consortium name="Photinus pyralis genome working group"/>
            <person name="Fallon T.R."/>
            <person name="Sander Lower S.E."/>
            <person name="Weng J.-K."/>
        </authorList>
    </citation>
    <scope>NUCLEOTIDE SEQUENCE</scope>
    <source>
        <strain evidence="3">TRF0915ILg1</strain>
        <tissue evidence="3">Whole body</tissue>
    </source>
</reference>
<evidence type="ECO:0000256" key="1">
    <source>
        <dbReference type="SAM" id="MobiDB-lite"/>
    </source>
</evidence>
<dbReference type="Proteomes" id="UP000801492">
    <property type="component" value="Unassembled WGS sequence"/>
</dbReference>
<proteinExistence type="predicted"/>
<dbReference type="OrthoDB" id="6781365at2759"/>
<dbReference type="AlphaFoldDB" id="A0A8K0CAD4"/>
<feature type="region of interest" description="Disordered" evidence="1">
    <location>
        <begin position="58"/>
        <end position="80"/>
    </location>
</feature>
<feature type="non-terminal residue" evidence="3">
    <location>
        <position position="214"/>
    </location>
</feature>
<name>A0A8K0CAD4_IGNLU</name>
<feature type="domain" description="PiggyBac transposable element-derived protein" evidence="2">
    <location>
        <begin position="128"/>
        <end position="169"/>
    </location>
</feature>
<organism evidence="3 4">
    <name type="scientific">Ignelater luminosus</name>
    <name type="common">Cucubano</name>
    <name type="synonym">Pyrophorus luminosus</name>
    <dbReference type="NCBI Taxonomy" id="2038154"/>
    <lineage>
        <taxon>Eukaryota</taxon>
        <taxon>Metazoa</taxon>
        <taxon>Ecdysozoa</taxon>
        <taxon>Arthropoda</taxon>
        <taxon>Hexapoda</taxon>
        <taxon>Insecta</taxon>
        <taxon>Pterygota</taxon>
        <taxon>Neoptera</taxon>
        <taxon>Endopterygota</taxon>
        <taxon>Coleoptera</taxon>
        <taxon>Polyphaga</taxon>
        <taxon>Elateriformia</taxon>
        <taxon>Elateroidea</taxon>
        <taxon>Elateridae</taxon>
        <taxon>Agrypninae</taxon>
        <taxon>Pyrophorini</taxon>
        <taxon>Ignelater</taxon>
    </lineage>
</organism>
<dbReference type="InterPro" id="IPR029526">
    <property type="entry name" value="PGBD"/>
</dbReference>
<dbReference type="Pfam" id="PF13843">
    <property type="entry name" value="DDE_Tnp_1_7"/>
    <property type="match status" value="1"/>
</dbReference>
<feature type="compositionally biased region" description="Acidic residues" evidence="1">
    <location>
        <begin position="69"/>
        <end position="80"/>
    </location>
</feature>
<dbReference type="EMBL" id="VTPC01090933">
    <property type="protein sequence ID" value="KAF2880657.1"/>
    <property type="molecule type" value="Genomic_DNA"/>
</dbReference>
<evidence type="ECO:0000313" key="4">
    <source>
        <dbReference type="Proteomes" id="UP000801492"/>
    </source>
</evidence>
<sequence>MADYANKINLDVLTSEDVFALLNEIPSDNESVTSGAPSKDNVDFDEEVVTIDKAFENETIEDQPQSNATEEDFDSEDEQPLSDCIKENTIWGKQVANNSQSILNFNSAFGPDIQDDIQYPVDNPTKHVSKNQSIDETMVKFKDRIGFWQCMPLKPIKRGYKIWAQADETEPGKETSSMILEQFRLAVASGLTGSINDAANKRKRKCSIEFSRFK</sequence>
<accession>A0A8K0CAD4</accession>
<comment type="caution">
    <text evidence="3">The sequence shown here is derived from an EMBL/GenBank/DDBJ whole genome shotgun (WGS) entry which is preliminary data.</text>
</comment>
<protein>
    <recommendedName>
        <fullName evidence="2">PiggyBac transposable element-derived protein domain-containing protein</fullName>
    </recommendedName>
</protein>
<gene>
    <name evidence="3" type="ORF">ILUMI_25521</name>
</gene>
<keyword evidence="4" id="KW-1185">Reference proteome</keyword>
<evidence type="ECO:0000259" key="2">
    <source>
        <dbReference type="Pfam" id="PF13843"/>
    </source>
</evidence>